<evidence type="ECO:0000256" key="4">
    <source>
        <dbReference type="ARBA" id="ARBA00022970"/>
    </source>
</evidence>
<proteinExistence type="predicted"/>
<feature type="transmembrane region" description="Helical" evidence="7">
    <location>
        <begin position="445"/>
        <end position="463"/>
    </location>
</feature>
<feature type="transmembrane region" description="Helical" evidence="7">
    <location>
        <begin position="26"/>
        <end position="47"/>
    </location>
</feature>
<comment type="caution">
    <text evidence="9">The sequence shown here is derived from an EMBL/GenBank/DDBJ whole genome shotgun (WGS) entry which is preliminary data.</text>
</comment>
<evidence type="ECO:0000256" key="5">
    <source>
        <dbReference type="ARBA" id="ARBA00022989"/>
    </source>
</evidence>
<dbReference type="PIRSF" id="PIRSF006060">
    <property type="entry name" value="AA_transporter"/>
    <property type="match status" value="1"/>
</dbReference>
<feature type="transmembrane region" description="Helical" evidence="7">
    <location>
        <begin position="53"/>
        <end position="73"/>
    </location>
</feature>
<feature type="transmembrane region" description="Helical" evidence="7">
    <location>
        <begin position="418"/>
        <end position="439"/>
    </location>
</feature>
<dbReference type="PANTHER" id="PTHR43495">
    <property type="entry name" value="GABA PERMEASE"/>
    <property type="match status" value="1"/>
</dbReference>
<keyword evidence="10" id="KW-1185">Reference proteome</keyword>
<dbReference type="InterPro" id="IPR004841">
    <property type="entry name" value="AA-permease/SLC12A_dom"/>
</dbReference>
<gene>
    <name evidence="9" type="ORF">AB1207_09985</name>
</gene>
<name>A0ABV3P769_9ACTN</name>
<protein>
    <submittedName>
        <fullName evidence="9">Amino acid permease</fullName>
    </submittedName>
</protein>
<evidence type="ECO:0000256" key="2">
    <source>
        <dbReference type="ARBA" id="ARBA00022448"/>
    </source>
</evidence>
<evidence type="ECO:0000256" key="1">
    <source>
        <dbReference type="ARBA" id="ARBA00004141"/>
    </source>
</evidence>
<feature type="transmembrane region" description="Helical" evidence="7">
    <location>
        <begin position="254"/>
        <end position="274"/>
    </location>
</feature>
<dbReference type="RefSeq" id="WP_367637995.1">
    <property type="nucleotide sequence ID" value="NZ_JBFNQN010000006.1"/>
</dbReference>
<feature type="transmembrane region" description="Helical" evidence="7">
    <location>
        <begin position="93"/>
        <end position="114"/>
    </location>
</feature>
<feature type="transmembrane region" description="Helical" evidence="7">
    <location>
        <begin position="346"/>
        <end position="367"/>
    </location>
</feature>
<keyword evidence="4" id="KW-0029">Amino-acid transport</keyword>
<feature type="transmembrane region" description="Helical" evidence="7">
    <location>
        <begin position="205"/>
        <end position="233"/>
    </location>
</feature>
<keyword evidence="2" id="KW-0813">Transport</keyword>
<accession>A0ABV3P769</accession>
<feature type="transmembrane region" description="Helical" evidence="7">
    <location>
        <begin position="164"/>
        <end position="185"/>
    </location>
</feature>
<feature type="transmembrane region" description="Helical" evidence="7">
    <location>
        <begin position="294"/>
        <end position="320"/>
    </location>
</feature>
<dbReference type="Gene3D" id="1.20.1740.10">
    <property type="entry name" value="Amino acid/polyamine transporter I"/>
    <property type="match status" value="1"/>
</dbReference>
<keyword evidence="3 7" id="KW-0812">Transmembrane</keyword>
<evidence type="ECO:0000313" key="10">
    <source>
        <dbReference type="Proteomes" id="UP001555826"/>
    </source>
</evidence>
<comment type="subcellular location">
    <subcellularLocation>
        <location evidence="1">Membrane</location>
        <topology evidence="1">Multi-pass membrane protein</topology>
    </subcellularLocation>
</comment>
<evidence type="ECO:0000259" key="8">
    <source>
        <dbReference type="Pfam" id="PF00324"/>
    </source>
</evidence>
<dbReference type="PANTHER" id="PTHR43495:SF5">
    <property type="entry name" value="GAMMA-AMINOBUTYRIC ACID PERMEASE"/>
    <property type="match status" value="1"/>
</dbReference>
<evidence type="ECO:0000256" key="6">
    <source>
        <dbReference type="ARBA" id="ARBA00023136"/>
    </source>
</evidence>
<keyword evidence="6 7" id="KW-0472">Membrane</keyword>
<evidence type="ECO:0000256" key="3">
    <source>
        <dbReference type="ARBA" id="ARBA00022692"/>
    </source>
</evidence>
<sequence length="475" mass="49229">MADTPVPLQAQPGTAELRRGLRSRHLVMIALGGVIGSGLFISSGYTIYQAGPLGAVIAYAIGAVVAWQLMTCLGELAVQMPESGGFHVYAHRILGPATGFTTAWLYWLCWVAAIGSELTASGLLMQRWFPAVPVWLWCAVFAAVLLAVNLAPVRLYGDTESLLAAVKVTAVVVFIVVGALAIVGISRSDAPAPLLSNFVTPDGLLPAGIGGVLVAVLAVFYAFSGTELIAIAAGETDDPARVVPQAVRTTMVRLVVFFIGAIVVMAALVPYAQLGSADESVETSPFVTVFAASGIPYAADVIAVVIITALMSAGVSGLYACSRLLRSLALTGDLPPAFARTDRRGIPVLAVAVSLAGGLVSLVSSYVAAGTVYVVLVSVAGFAVVAVWAVIALAQFVQRRRLRAAGTDPATLPYHSRFFPFAPVFVLVACAVSVVASLFDGSQRLATVIGVVFTAACYLVHRLRRGSGASGRVAA</sequence>
<dbReference type="InterPro" id="IPR004840">
    <property type="entry name" value="Amino_acid_permease_CS"/>
</dbReference>
<dbReference type="Pfam" id="PF00324">
    <property type="entry name" value="AA_permease"/>
    <property type="match status" value="1"/>
</dbReference>
<dbReference type="PROSITE" id="PS00218">
    <property type="entry name" value="AMINO_ACID_PERMEASE_1"/>
    <property type="match status" value="1"/>
</dbReference>
<feature type="transmembrane region" description="Helical" evidence="7">
    <location>
        <begin position="373"/>
        <end position="397"/>
    </location>
</feature>
<keyword evidence="5 7" id="KW-1133">Transmembrane helix</keyword>
<organism evidence="9 10">
    <name type="scientific">Kineococcus endophyticus</name>
    <dbReference type="NCBI Taxonomy" id="1181883"/>
    <lineage>
        <taxon>Bacteria</taxon>
        <taxon>Bacillati</taxon>
        <taxon>Actinomycetota</taxon>
        <taxon>Actinomycetes</taxon>
        <taxon>Kineosporiales</taxon>
        <taxon>Kineosporiaceae</taxon>
        <taxon>Kineococcus</taxon>
    </lineage>
</organism>
<reference evidence="9 10" key="1">
    <citation type="submission" date="2024-07" db="EMBL/GenBank/DDBJ databases">
        <authorList>
            <person name="Thanompreechachai J."/>
            <person name="Duangmal K."/>
        </authorList>
    </citation>
    <scope>NUCLEOTIDE SEQUENCE [LARGE SCALE GENOMIC DNA]</scope>
    <source>
        <strain evidence="9 10">KCTC 19886</strain>
    </source>
</reference>
<feature type="domain" description="Amino acid permease/ SLC12A" evidence="8">
    <location>
        <begin position="25"/>
        <end position="457"/>
    </location>
</feature>
<evidence type="ECO:0000313" key="9">
    <source>
        <dbReference type="EMBL" id="MEW9265077.1"/>
    </source>
</evidence>
<evidence type="ECO:0000256" key="7">
    <source>
        <dbReference type="SAM" id="Phobius"/>
    </source>
</evidence>
<feature type="transmembrane region" description="Helical" evidence="7">
    <location>
        <begin position="134"/>
        <end position="152"/>
    </location>
</feature>
<dbReference type="EMBL" id="JBFNQN010000006">
    <property type="protein sequence ID" value="MEW9265077.1"/>
    <property type="molecule type" value="Genomic_DNA"/>
</dbReference>
<dbReference type="Proteomes" id="UP001555826">
    <property type="component" value="Unassembled WGS sequence"/>
</dbReference>